<evidence type="ECO:0008006" key="4">
    <source>
        <dbReference type="Google" id="ProtNLM"/>
    </source>
</evidence>
<name>A0A250XSQ5_9CHLO</name>
<dbReference type="CDD" id="cd00086">
    <property type="entry name" value="homeodomain"/>
    <property type="match status" value="1"/>
</dbReference>
<dbReference type="InterPro" id="IPR001356">
    <property type="entry name" value="HD"/>
</dbReference>
<dbReference type="PANTHER" id="PTHR48125:SF10">
    <property type="entry name" value="OS12G0136300 PROTEIN"/>
    <property type="match status" value="1"/>
</dbReference>
<evidence type="ECO:0000313" key="3">
    <source>
        <dbReference type="Proteomes" id="UP000232323"/>
    </source>
</evidence>
<accession>A0A250XSQ5</accession>
<dbReference type="GO" id="GO:0003677">
    <property type="term" value="F:DNA binding"/>
    <property type="evidence" value="ECO:0007669"/>
    <property type="project" value="InterPro"/>
</dbReference>
<feature type="compositionally biased region" description="Low complexity" evidence="1">
    <location>
        <begin position="533"/>
        <end position="545"/>
    </location>
</feature>
<feature type="region of interest" description="Disordered" evidence="1">
    <location>
        <begin position="533"/>
        <end position="553"/>
    </location>
</feature>
<dbReference type="PANTHER" id="PTHR48125">
    <property type="entry name" value="LP07818P1"/>
    <property type="match status" value="1"/>
</dbReference>
<keyword evidence="3" id="KW-1185">Reference proteome</keyword>
<protein>
    <recommendedName>
        <fullName evidence="4">Homeobox domain-containing protein</fullName>
    </recommendedName>
</protein>
<dbReference type="Proteomes" id="UP000232323">
    <property type="component" value="Unassembled WGS sequence"/>
</dbReference>
<evidence type="ECO:0000313" key="2">
    <source>
        <dbReference type="EMBL" id="GAX85989.1"/>
    </source>
</evidence>
<dbReference type="Gene3D" id="1.10.10.60">
    <property type="entry name" value="Homeodomain-like"/>
    <property type="match status" value="1"/>
</dbReference>
<dbReference type="OrthoDB" id="559588at2759"/>
<reference evidence="2 3" key="1">
    <citation type="submission" date="2017-08" db="EMBL/GenBank/DDBJ databases">
        <title>Acidophilic green algal genome provides insights into adaptation to an acidic environment.</title>
        <authorList>
            <person name="Hirooka S."/>
            <person name="Hirose Y."/>
            <person name="Kanesaki Y."/>
            <person name="Higuchi S."/>
            <person name="Fujiwara T."/>
            <person name="Onuma R."/>
            <person name="Era A."/>
            <person name="Ohbayashi R."/>
            <person name="Uzuka A."/>
            <person name="Nozaki H."/>
            <person name="Yoshikawa H."/>
            <person name="Miyagishima S.Y."/>
        </authorList>
    </citation>
    <scope>NUCLEOTIDE SEQUENCE [LARGE SCALE GENOMIC DNA]</scope>
    <source>
        <strain evidence="2 3">NIES-2499</strain>
    </source>
</reference>
<proteinExistence type="predicted"/>
<evidence type="ECO:0000256" key="1">
    <source>
        <dbReference type="SAM" id="MobiDB-lite"/>
    </source>
</evidence>
<sequence>MESALTAEDLAAAVAAATSGSLTTEQFLAAVDPSDVQAAMVIEAAGRLSAGLQSGKTSELSPVVATVLEEVYKANPEALKSKEMRDQLGTETGLNTAQLQDWFYRRKLRELTGAELTSSLGLSMVDHIEVAVPKAPTGLEDAQQYIGRTVIKYFEPVPTLNYPGGNAAGTVADVQVQAVLPPPEVTSSSEQHRPDAQPQFLFLVKYGDSYEEHVLWEQLAPILMPIQTPPVFDPVLAAQVYASDQATASAMAEAANAMNAVQQHHHLLFGTSGGGCSSAEGTPGAGARPASRKPTVKRHRPYRYIQLPVGLAHPLFCDGPFPLQLQANMYVDNELVHEIPSASLIRCKHPRTQWGFQYQLYGVQDFRRNFAEKPLKVVNIVKGEQPLSVNVFFVNVVTDDGSWRATERDATQSTQYRPPLVPSAFIQRFFPETCFPLPVRLIVELNGELQEQIHNCSIHHDPKAKVYRLKDDKTLAAMYRTYELSIDSWKKLDDDLVQMCCRGGESQDLAAVPDLMMDIHQLQQLQQMQQLQNSASQQAISSQGLGRRRGRPRKNAEHVLMSLQHQQQGQQGQLGFGAGASALALMQQLHMPQAASMMGLVDQGMDFASLLASPEIMASLAAAAGLTTSPGGDPSRSGAVTGPGSAQAAAEAAAAALGAMLGAAGNDLASVHNAAAAMAELMDPHAAVAANAAAAAEAAANAAAVMAVRGSMPHGSVSTVLDLGDEEGGREEGGNAVDRDREAGCTEGAEGEDVQHAASATGAGIGGVLPGGGAAVGTVLPVSVSRKRNRTMEDASNGLLALVMAGSAADAAASAAATAAAASGLPGSSPTLASNGSLPTLQGASIERSGVGEGASEAVDAAETLQSTLAQLTGPGFGAQLAGSGFGAQLAAVVAAAAVADTHQLGAKLSEVMHIISPILASVPSNQDAAALFNHMNTLLGGVMVGQQNNKDSIWGLISSANECLRLISIQSLEPFQSEARKRTTDLLNDVAAVLISYSSQGESSS</sequence>
<dbReference type="AlphaFoldDB" id="A0A250XSQ5"/>
<organism evidence="2 3">
    <name type="scientific">Chlamydomonas eustigma</name>
    <dbReference type="NCBI Taxonomy" id="1157962"/>
    <lineage>
        <taxon>Eukaryota</taxon>
        <taxon>Viridiplantae</taxon>
        <taxon>Chlorophyta</taxon>
        <taxon>core chlorophytes</taxon>
        <taxon>Chlorophyceae</taxon>
        <taxon>CS clade</taxon>
        <taxon>Chlamydomonadales</taxon>
        <taxon>Chlamydomonadaceae</taxon>
        <taxon>Chlamydomonas</taxon>
    </lineage>
</organism>
<dbReference type="EMBL" id="BEGY01000212">
    <property type="protein sequence ID" value="GAX85989.1"/>
    <property type="molecule type" value="Genomic_DNA"/>
</dbReference>
<gene>
    <name evidence="2" type="ORF">CEUSTIGMA_g13405.t1</name>
</gene>
<comment type="caution">
    <text evidence="2">The sequence shown here is derived from an EMBL/GenBank/DDBJ whole genome shotgun (WGS) entry which is preliminary data.</text>
</comment>